<name>A0A4Q5HT33_9BACT</name>
<accession>A0A4Q5HT33</accession>
<dbReference type="GO" id="GO:0008641">
    <property type="term" value="F:ubiquitin-like modifier activating enzyme activity"/>
    <property type="evidence" value="ECO:0007669"/>
    <property type="project" value="InterPro"/>
</dbReference>
<protein>
    <submittedName>
        <fullName evidence="3">ThiF family adenylyltransferase</fullName>
    </submittedName>
</protein>
<proteinExistence type="predicted"/>
<dbReference type="GO" id="GO:0016779">
    <property type="term" value="F:nucleotidyltransferase activity"/>
    <property type="evidence" value="ECO:0007669"/>
    <property type="project" value="UniProtKB-KW"/>
</dbReference>
<evidence type="ECO:0000313" key="4">
    <source>
        <dbReference type="Proteomes" id="UP000441162"/>
    </source>
</evidence>
<sequence>MFDYKDALFFTSYFQNHPDFNLVEEFKESDDEDEKNIYVGLVEVKNTIHPLIIRVEIPFTFPHSKLTFRTKSLSGYPHLIHNGKIKYGDWFCLNTPFAESVVEQLNQEISRLKEWITRQMRADLPAVIEDTSVRSALALANAYEWENPDEVKEFSSNATFTFVGDFEKDADNFPDKLGFLHCIKTHDNRYYAFKCKQTFTNYKLPYIIVDELPNQIDKLDDFIKLRENYGWSDDICSHLLKSIDTSNTWQISDHSSFFGINISEEEALQQINYIRQELAKQTSYVTGTRSEHGGFILNRNKPQKINVLPVHKNLILSFLDEIEPSIHTNHGVKIDPKRIIVDNPTEEEYEQQAMIDDWIEFGQFEFKPFVFGVKVDQRIYWLLLYTNHTTTKSESVSYDLGVRQISIKRNKSITLWRVSTQSIDSSMFFGRGCLCDNLKKKRIAIVGLGAIGSMVAESLAHSGVSKIGLWDSDIIEPGNICRSTYTLADIGESKVQAIENKIKSINPFIEAKEIKAHGHWFMHNANYSEYVEGSFYDNVNYKSQEDSLKEIQDFDMIIDCTGSNEMLHFLSYAVPKNELVSLCITNHANELVCTTNADGNAFELRKAYLSRIEQDTKNFYVEGSGCYSPTFLAKYFDIASLVNCCIRNLDNTINEGKIMHSCVLSHCKSGILIDYIHTYKLKDYNIYLNIPEETILDAKEMTMTDGSCLGYVLGCYSADGKQIMITHIVEYLSAKEKLNDAYSTSKGIIDYIGDYAYSDYENDSYSSDLFDSIAAKSADDEINTNNPLLIIKKKDGSLSFLLFINNELVPFEEMN</sequence>
<dbReference type="RefSeq" id="WP_130053926.1">
    <property type="nucleotide sequence ID" value="NZ_RCXK01000007.1"/>
</dbReference>
<dbReference type="GO" id="GO:0061503">
    <property type="term" value="F:tRNA threonylcarbamoyladenosine dehydratase"/>
    <property type="evidence" value="ECO:0007669"/>
    <property type="project" value="TreeGrafter"/>
</dbReference>
<dbReference type="Gene3D" id="3.40.50.720">
    <property type="entry name" value="NAD(P)-binding Rossmann-like Domain"/>
    <property type="match status" value="1"/>
</dbReference>
<evidence type="ECO:0000313" key="2">
    <source>
        <dbReference type="EMBL" id="KAA5398609.1"/>
    </source>
</evidence>
<keyword evidence="3" id="KW-0548">Nucleotidyltransferase</keyword>
<organism evidence="3 4">
    <name type="scientific">Phocaeicola dorei</name>
    <dbReference type="NCBI Taxonomy" id="357276"/>
    <lineage>
        <taxon>Bacteria</taxon>
        <taxon>Pseudomonadati</taxon>
        <taxon>Bacteroidota</taxon>
        <taxon>Bacteroidia</taxon>
        <taxon>Bacteroidales</taxon>
        <taxon>Bacteroidaceae</taxon>
        <taxon>Phocaeicola</taxon>
    </lineage>
</organism>
<evidence type="ECO:0000313" key="3">
    <source>
        <dbReference type="EMBL" id="KAA5405743.1"/>
    </source>
</evidence>
<dbReference type="SUPFAM" id="SSF69572">
    <property type="entry name" value="Activating enzymes of the ubiquitin-like proteins"/>
    <property type="match status" value="1"/>
</dbReference>
<evidence type="ECO:0000313" key="5">
    <source>
        <dbReference type="Proteomes" id="UP000481616"/>
    </source>
</evidence>
<dbReference type="Pfam" id="PF00899">
    <property type="entry name" value="ThiF"/>
    <property type="match status" value="1"/>
</dbReference>
<comment type="caution">
    <text evidence="3">The sequence shown here is derived from an EMBL/GenBank/DDBJ whole genome shotgun (WGS) entry which is preliminary data.</text>
</comment>
<keyword evidence="3" id="KW-0808">Transferase</keyword>
<dbReference type="EMBL" id="VVZA01000006">
    <property type="protein sequence ID" value="KAA5405743.1"/>
    <property type="molecule type" value="Genomic_DNA"/>
</dbReference>
<dbReference type="PROSITE" id="PS00065">
    <property type="entry name" value="D_2_HYDROXYACID_DH_1"/>
    <property type="match status" value="1"/>
</dbReference>
<gene>
    <name evidence="3" type="ORF">F2Y51_09040</name>
    <name evidence="2" type="ORF">F2Y58_09755</name>
</gene>
<dbReference type="PANTHER" id="PTHR43267:SF1">
    <property type="entry name" value="TRNA THREONYLCARBAMOYLADENOSINE DEHYDRATASE"/>
    <property type="match status" value="1"/>
</dbReference>
<feature type="domain" description="THIF-type NAD/FAD binding fold" evidence="1">
    <location>
        <begin position="435"/>
        <end position="565"/>
    </location>
</feature>
<dbReference type="InterPro" id="IPR000594">
    <property type="entry name" value="ThiF_NAD_FAD-bd"/>
</dbReference>
<dbReference type="AlphaFoldDB" id="A0A4Q5HT33"/>
<dbReference type="PANTHER" id="PTHR43267">
    <property type="entry name" value="TRNA THREONYLCARBAMOYLADENOSINE DEHYDRATASE"/>
    <property type="match status" value="1"/>
</dbReference>
<dbReference type="GO" id="GO:0061504">
    <property type="term" value="P:cyclic threonylcarbamoyladenosine biosynthetic process"/>
    <property type="evidence" value="ECO:0007669"/>
    <property type="project" value="TreeGrafter"/>
</dbReference>
<dbReference type="Proteomes" id="UP000441162">
    <property type="component" value="Unassembled WGS sequence"/>
</dbReference>
<dbReference type="EMBL" id="VVYY01000007">
    <property type="protein sequence ID" value="KAA5398609.1"/>
    <property type="molecule type" value="Genomic_DNA"/>
</dbReference>
<dbReference type="InterPro" id="IPR045886">
    <property type="entry name" value="ThiF/MoeB/HesA"/>
</dbReference>
<reference evidence="4 5" key="1">
    <citation type="journal article" date="2019" name="Nat. Med.">
        <title>A library of human gut bacterial isolates paired with longitudinal multiomics data enables mechanistic microbiome research.</title>
        <authorList>
            <person name="Poyet M."/>
            <person name="Groussin M."/>
            <person name="Gibbons S.M."/>
            <person name="Avila-Pacheco J."/>
            <person name="Jiang X."/>
            <person name="Kearney S.M."/>
            <person name="Perrotta A.R."/>
            <person name="Berdy B."/>
            <person name="Zhao S."/>
            <person name="Lieberman T.D."/>
            <person name="Swanson P.K."/>
            <person name="Smith M."/>
            <person name="Roesemann S."/>
            <person name="Alexander J.E."/>
            <person name="Rich S.A."/>
            <person name="Livny J."/>
            <person name="Vlamakis H."/>
            <person name="Clish C."/>
            <person name="Bullock K."/>
            <person name="Deik A."/>
            <person name="Scott J."/>
            <person name="Pierce K.A."/>
            <person name="Xavier R.J."/>
            <person name="Alm E.J."/>
        </authorList>
    </citation>
    <scope>NUCLEOTIDE SEQUENCE [LARGE SCALE GENOMIC DNA]</scope>
    <source>
        <strain evidence="2 5">BIOML-A1</strain>
        <strain evidence="3 4">BIOML-A4</strain>
    </source>
</reference>
<evidence type="ECO:0000259" key="1">
    <source>
        <dbReference type="Pfam" id="PF00899"/>
    </source>
</evidence>
<dbReference type="Proteomes" id="UP000481616">
    <property type="component" value="Unassembled WGS sequence"/>
</dbReference>
<dbReference type="InterPro" id="IPR035985">
    <property type="entry name" value="Ubiquitin-activating_enz"/>
</dbReference>
<dbReference type="InterPro" id="IPR029752">
    <property type="entry name" value="D-isomer_DH_CS1"/>
</dbReference>